<keyword evidence="5 7" id="KW-0472">Membrane</keyword>
<evidence type="ECO:0000256" key="6">
    <source>
        <dbReference type="SAM" id="MobiDB-lite"/>
    </source>
</evidence>
<gene>
    <name evidence="8" type="ORF">Ga0074812_102402</name>
</gene>
<dbReference type="RefSeq" id="WP_242666064.1">
    <property type="nucleotide sequence ID" value="NZ_FAOZ01000002.1"/>
</dbReference>
<evidence type="ECO:0000313" key="8">
    <source>
        <dbReference type="EMBL" id="CUU54392.1"/>
    </source>
</evidence>
<feature type="transmembrane region" description="Helical" evidence="7">
    <location>
        <begin position="148"/>
        <end position="168"/>
    </location>
</feature>
<evidence type="ECO:0000256" key="3">
    <source>
        <dbReference type="ARBA" id="ARBA00022692"/>
    </source>
</evidence>
<reference evidence="9" key="1">
    <citation type="submission" date="2015-11" db="EMBL/GenBank/DDBJ databases">
        <authorList>
            <person name="Varghese N."/>
        </authorList>
    </citation>
    <scope>NUCLEOTIDE SEQUENCE [LARGE SCALE GENOMIC DNA]</scope>
    <source>
        <strain evidence="9">DSM 45899</strain>
    </source>
</reference>
<evidence type="ECO:0000313" key="9">
    <source>
        <dbReference type="Proteomes" id="UP000198802"/>
    </source>
</evidence>
<evidence type="ECO:0000256" key="5">
    <source>
        <dbReference type="ARBA" id="ARBA00023136"/>
    </source>
</evidence>
<dbReference type="GO" id="GO:0005886">
    <property type="term" value="C:plasma membrane"/>
    <property type="evidence" value="ECO:0007669"/>
    <property type="project" value="UniProtKB-SubCell"/>
</dbReference>
<dbReference type="InterPro" id="IPR017039">
    <property type="entry name" value="Virul_fac_BrkB"/>
</dbReference>
<evidence type="ECO:0000256" key="4">
    <source>
        <dbReference type="ARBA" id="ARBA00022989"/>
    </source>
</evidence>
<keyword evidence="3 7" id="KW-0812">Transmembrane</keyword>
<evidence type="ECO:0000256" key="1">
    <source>
        <dbReference type="ARBA" id="ARBA00004651"/>
    </source>
</evidence>
<evidence type="ECO:0000256" key="2">
    <source>
        <dbReference type="ARBA" id="ARBA00022475"/>
    </source>
</evidence>
<feature type="transmembrane region" description="Helical" evidence="7">
    <location>
        <begin position="46"/>
        <end position="67"/>
    </location>
</feature>
<feature type="transmembrane region" description="Helical" evidence="7">
    <location>
        <begin position="223"/>
        <end position="246"/>
    </location>
</feature>
<feature type="transmembrane region" description="Helical" evidence="7">
    <location>
        <begin position="102"/>
        <end position="123"/>
    </location>
</feature>
<protein>
    <submittedName>
        <fullName evidence="8">Membrane protein</fullName>
    </submittedName>
</protein>
<keyword evidence="4 7" id="KW-1133">Transmembrane helix</keyword>
<proteinExistence type="predicted"/>
<feature type="compositionally biased region" description="Polar residues" evidence="6">
    <location>
        <begin position="294"/>
        <end position="309"/>
    </location>
</feature>
<sequence>MKAGVVSVGAAVGGVRSRRPAIDHAVRAYQRYTGDGGDRCAASTTYFAFLSFFPIMALAFSVLGFVVDAYPDAQAKFTEQINDYLPGLADRLDVATIGRAKVGAGLIGLAGLLLAGLAWVSALRDSIRIIWHQSLEAGNFVMRRIRDVAILAGLGLTLAVSLVVTSLATSATDAFLRWIGLAGNTAAAWVTGLLALGVALAIDMAVFVFIFRYLPERTNRDRVLRAALLGAVGVELLKILGTWLVGQTTSNPVYGTFAVIVGLLIWINIMMRWMLFVAAWAVTGPYTSDVDPSGTATAATATDRQSAASGQHDPGGGHPKR</sequence>
<keyword evidence="9" id="KW-1185">Reference proteome</keyword>
<feature type="transmembrane region" description="Helical" evidence="7">
    <location>
        <begin position="252"/>
        <end position="271"/>
    </location>
</feature>
<feature type="region of interest" description="Disordered" evidence="6">
    <location>
        <begin position="292"/>
        <end position="321"/>
    </location>
</feature>
<evidence type="ECO:0000256" key="7">
    <source>
        <dbReference type="SAM" id="Phobius"/>
    </source>
</evidence>
<accession>A0A0S4QHW7</accession>
<feature type="transmembrane region" description="Helical" evidence="7">
    <location>
        <begin position="188"/>
        <end position="211"/>
    </location>
</feature>
<dbReference type="AlphaFoldDB" id="A0A0S4QHW7"/>
<dbReference type="PANTHER" id="PTHR30213:SF1">
    <property type="entry name" value="INNER MEMBRANE PROTEIN YHJD"/>
    <property type="match status" value="1"/>
</dbReference>
<comment type="subcellular location">
    <subcellularLocation>
        <location evidence="1">Cell membrane</location>
        <topology evidence="1">Multi-pass membrane protein</topology>
    </subcellularLocation>
</comment>
<keyword evidence="2" id="KW-1003">Cell membrane</keyword>
<name>A0A0S4QHW7_9ACTN</name>
<dbReference type="Pfam" id="PF03631">
    <property type="entry name" value="Virul_fac_BrkB"/>
    <property type="match status" value="1"/>
</dbReference>
<dbReference type="PANTHER" id="PTHR30213">
    <property type="entry name" value="INNER MEMBRANE PROTEIN YHJD"/>
    <property type="match status" value="1"/>
</dbReference>
<dbReference type="Proteomes" id="UP000198802">
    <property type="component" value="Unassembled WGS sequence"/>
</dbReference>
<organism evidence="8 9">
    <name type="scientific">Parafrankia irregularis</name>
    <dbReference type="NCBI Taxonomy" id="795642"/>
    <lineage>
        <taxon>Bacteria</taxon>
        <taxon>Bacillati</taxon>
        <taxon>Actinomycetota</taxon>
        <taxon>Actinomycetes</taxon>
        <taxon>Frankiales</taxon>
        <taxon>Frankiaceae</taxon>
        <taxon>Parafrankia</taxon>
    </lineage>
</organism>
<dbReference type="EMBL" id="FAOZ01000002">
    <property type="protein sequence ID" value="CUU54392.1"/>
    <property type="molecule type" value="Genomic_DNA"/>
</dbReference>